<dbReference type="InterPro" id="IPR014144">
    <property type="entry name" value="LigD_PE_domain"/>
</dbReference>
<dbReference type="NCBIfam" id="TIGR02779">
    <property type="entry name" value="NHEJ_ligase_lig"/>
    <property type="match status" value="1"/>
</dbReference>
<keyword evidence="13" id="KW-0239">DNA-directed DNA polymerase</keyword>
<evidence type="ECO:0000256" key="21">
    <source>
        <dbReference type="SAM" id="MobiDB-lite"/>
    </source>
</evidence>
<name>A0ABW2UHH9_9RHOB</name>
<keyword evidence="10" id="KW-0378">Hydrolase</keyword>
<keyword evidence="8" id="KW-0547">Nucleotide-binding</keyword>
<comment type="cofactor">
    <cofactor evidence="1">
        <name>Mn(2+)</name>
        <dbReference type="ChEBI" id="CHEBI:29035"/>
    </cofactor>
</comment>
<feature type="region of interest" description="Disordered" evidence="21">
    <location>
        <begin position="190"/>
        <end position="220"/>
    </location>
</feature>
<feature type="region of interest" description="Disordered" evidence="21">
    <location>
        <begin position="1"/>
        <end position="27"/>
    </location>
</feature>
<keyword evidence="4" id="KW-0808">Transferase</keyword>
<keyword evidence="5" id="KW-0548">Nucleotidyltransferase</keyword>
<dbReference type="Gene3D" id="3.90.920.10">
    <property type="entry name" value="DNA primase, PRIM domain"/>
    <property type="match status" value="1"/>
</dbReference>
<dbReference type="CDD" id="cd07906">
    <property type="entry name" value="Adenylation_DNA_ligase_LigD_LigC"/>
    <property type="match status" value="1"/>
</dbReference>
<sequence>MGDLGQYRSKRDLDRTPEPSGGRPTATGRAFVVQKHAARRLHFDFRLEHAGVLLSWAVTRGPSPDPGEKRLAVRTEDHPMGYRNFEGVVPEGYGKGTVMLWDHGEWEPLHDPAEGLAQGKLHFRLHGARMSGGWTLVRMRGRRAGDAGRENWLLIKERDDVAADDPDALTAAHDTSVTTGRSMAEITADAPARHRAGPPPKAPRAARSRRDVPPKGQALARPGFRAPMLARLVDAAPEGDDWLIEPKHDGYRCQIAIGKGGVRCFSRSGQDWTDRFTGIAEAAATLPCRAALLDAEVVAADEESFSALQQALTEGAPLAAYVFDLLSLDGKDLAQQPLRQRRAALEALFEDQPRKAALRLSPALEGSGAKVHAAMCRAGGEGIIAKRLSSPWRTGRGSDWLKVKCAREAEFVVGGISASSKAGRPFASLLLGVYEGGQLRYRGRVGSGFAEADYARISRHARQRDTPPFAEVPPEARRGAVWLQPDLVAQIRFAELTAEGAVRHAVFLGLREDKPAREVADETAAPGDSAMSKDEKVAGIRITSPDRLVFPAERITKRMLAEYYADAGPALLVHARDRPLSLIRCPDGIAGECFFQKHGRGSIPDAVPRFTRDGEEWLYLNGVEAMVAAVQMGTIEFHLQGVRRDRPDRPDRLVFDLDPDEGLPFARVREGAVRLRDLLAGLGLDSAPMVTGGKGVHVILRLRRIAPLAAVSAFARTVATLVADRAPEGFTANMSKARRKGRIFIDWQRNGSGATAVAPWSVRARPGAPVAVPVAWDELARLERADGFSLTEARARLDAPDPVAALSAGSLNAAVLDGLEREVHGG</sequence>
<evidence type="ECO:0000256" key="7">
    <source>
        <dbReference type="ARBA" id="ARBA00022723"/>
    </source>
</evidence>
<comment type="catalytic activity">
    <reaction evidence="20">
        <text>ATP + (deoxyribonucleotide)n-3'-hydroxyl + 5'-phospho-(deoxyribonucleotide)m = (deoxyribonucleotide)n+m + AMP + diphosphate.</text>
        <dbReference type="EC" id="6.5.1.1"/>
    </reaction>
</comment>
<evidence type="ECO:0000259" key="22">
    <source>
        <dbReference type="PROSITE" id="PS50160"/>
    </source>
</evidence>
<dbReference type="InterPro" id="IPR012310">
    <property type="entry name" value="DNA_ligase_ATP-dep_cent"/>
</dbReference>
<evidence type="ECO:0000256" key="17">
    <source>
        <dbReference type="ARBA" id="ARBA00023211"/>
    </source>
</evidence>
<evidence type="ECO:0000256" key="3">
    <source>
        <dbReference type="ARBA" id="ARBA00022598"/>
    </source>
</evidence>
<evidence type="ECO:0000256" key="14">
    <source>
        <dbReference type="ARBA" id="ARBA00023125"/>
    </source>
</evidence>
<dbReference type="InterPro" id="IPR014145">
    <property type="entry name" value="LigD_pol_dom"/>
</dbReference>
<evidence type="ECO:0000256" key="9">
    <source>
        <dbReference type="ARBA" id="ARBA00022763"/>
    </source>
</evidence>
<keyword evidence="12" id="KW-0067">ATP-binding</keyword>
<dbReference type="RefSeq" id="WP_377401787.1">
    <property type="nucleotide sequence ID" value="NZ_JBHTFQ010000003.1"/>
</dbReference>
<evidence type="ECO:0000313" key="24">
    <source>
        <dbReference type="Proteomes" id="UP001596516"/>
    </source>
</evidence>
<dbReference type="InterPro" id="IPR052171">
    <property type="entry name" value="NHEJ_LigD"/>
</dbReference>
<dbReference type="PANTHER" id="PTHR42705">
    <property type="entry name" value="BIFUNCTIONAL NON-HOMOLOGOUS END JOINING PROTEIN LIGD"/>
    <property type="match status" value="1"/>
</dbReference>
<dbReference type="InterPro" id="IPR012340">
    <property type="entry name" value="NA-bd_OB-fold"/>
</dbReference>
<dbReference type="SUPFAM" id="SSF50249">
    <property type="entry name" value="Nucleic acid-binding proteins"/>
    <property type="match status" value="1"/>
</dbReference>
<keyword evidence="7" id="KW-0479">Metal-binding</keyword>
<evidence type="ECO:0000256" key="19">
    <source>
        <dbReference type="ARBA" id="ARBA00029943"/>
    </source>
</evidence>
<organism evidence="23 24">
    <name type="scientific">Plastorhodobacter daqingensis</name>
    <dbReference type="NCBI Taxonomy" id="1387281"/>
    <lineage>
        <taxon>Bacteria</taxon>
        <taxon>Pseudomonadati</taxon>
        <taxon>Pseudomonadota</taxon>
        <taxon>Alphaproteobacteria</taxon>
        <taxon>Rhodobacterales</taxon>
        <taxon>Paracoccaceae</taxon>
        <taxon>Plastorhodobacter</taxon>
    </lineage>
</organism>
<keyword evidence="17" id="KW-0464">Manganese</keyword>
<dbReference type="PROSITE" id="PS50160">
    <property type="entry name" value="DNA_LIGASE_A3"/>
    <property type="match status" value="1"/>
</dbReference>
<keyword evidence="14" id="KW-0238">DNA-binding</keyword>
<dbReference type="SUPFAM" id="SSF56091">
    <property type="entry name" value="DNA ligase/mRNA capping enzyme, catalytic domain"/>
    <property type="match status" value="1"/>
</dbReference>
<evidence type="ECO:0000256" key="13">
    <source>
        <dbReference type="ARBA" id="ARBA00022932"/>
    </source>
</evidence>
<dbReference type="Pfam" id="PF04679">
    <property type="entry name" value="DNA_ligase_A_C"/>
    <property type="match status" value="1"/>
</dbReference>
<keyword evidence="24" id="KW-1185">Reference proteome</keyword>
<accession>A0ABW2UHH9</accession>
<keyword evidence="11" id="KW-0269">Exonuclease</keyword>
<dbReference type="InterPro" id="IPR014146">
    <property type="entry name" value="LigD_ligase_dom"/>
</dbReference>
<evidence type="ECO:0000256" key="8">
    <source>
        <dbReference type="ARBA" id="ARBA00022741"/>
    </source>
</evidence>
<dbReference type="Pfam" id="PF21686">
    <property type="entry name" value="LigD_Prim-Pol"/>
    <property type="match status" value="1"/>
</dbReference>
<keyword evidence="3 23" id="KW-0436">Ligase</keyword>
<dbReference type="InterPro" id="IPR014143">
    <property type="entry name" value="NHEJ_ligase_prk"/>
</dbReference>
<dbReference type="CDD" id="cd07971">
    <property type="entry name" value="OBF_DNA_ligase_LigD"/>
    <property type="match status" value="1"/>
</dbReference>
<gene>
    <name evidence="23" type="primary">ligD</name>
    <name evidence="23" type="ORF">ACFQXB_08000</name>
</gene>
<evidence type="ECO:0000256" key="10">
    <source>
        <dbReference type="ARBA" id="ARBA00022801"/>
    </source>
</evidence>
<dbReference type="GO" id="GO:0003910">
    <property type="term" value="F:DNA ligase (ATP) activity"/>
    <property type="evidence" value="ECO:0007669"/>
    <property type="project" value="UniProtKB-EC"/>
</dbReference>
<evidence type="ECO:0000256" key="2">
    <source>
        <dbReference type="ARBA" id="ARBA00012727"/>
    </source>
</evidence>
<evidence type="ECO:0000256" key="4">
    <source>
        <dbReference type="ARBA" id="ARBA00022679"/>
    </source>
</evidence>
<comment type="caution">
    <text evidence="23">The sequence shown here is derived from an EMBL/GenBank/DDBJ whole genome shotgun (WGS) entry which is preliminary data.</text>
</comment>
<dbReference type="Pfam" id="PF01068">
    <property type="entry name" value="DNA_ligase_A_M"/>
    <property type="match status" value="1"/>
</dbReference>
<dbReference type="Gene3D" id="2.40.50.140">
    <property type="entry name" value="Nucleic acid-binding proteins"/>
    <property type="match status" value="1"/>
</dbReference>
<dbReference type="NCBIfam" id="TIGR02777">
    <property type="entry name" value="LigD_PE_dom"/>
    <property type="match status" value="1"/>
</dbReference>
<dbReference type="Proteomes" id="UP001596516">
    <property type="component" value="Unassembled WGS sequence"/>
</dbReference>
<evidence type="ECO:0000256" key="12">
    <source>
        <dbReference type="ARBA" id="ARBA00022840"/>
    </source>
</evidence>
<dbReference type="EMBL" id="JBHTFQ010000003">
    <property type="protein sequence ID" value="MFC7704132.1"/>
    <property type="molecule type" value="Genomic_DNA"/>
</dbReference>
<reference evidence="24" key="1">
    <citation type="journal article" date="2019" name="Int. J. Syst. Evol. Microbiol.">
        <title>The Global Catalogue of Microorganisms (GCM) 10K type strain sequencing project: providing services to taxonomists for standard genome sequencing and annotation.</title>
        <authorList>
            <consortium name="The Broad Institute Genomics Platform"/>
            <consortium name="The Broad Institute Genome Sequencing Center for Infectious Disease"/>
            <person name="Wu L."/>
            <person name="Ma J."/>
        </authorList>
    </citation>
    <scope>NUCLEOTIDE SEQUENCE [LARGE SCALE GENOMIC DNA]</scope>
    <source>
        <strain evidence="24">CGMCC 1.12750</strain>
    </source>
</reference>
<proteinExistence type="predicted"/>
<keyword evidence="6" id="KW-0540">Nuclease</keyword>
<evidence type="ECO:0000256" key="1">
    <source>
        <dbReference type="ARBA" id="ARBA00001936"/>
    </source>
</evidence>
<dbReference type="Gene3D" id="3.30.1490.70">
    <property type="match status" value="1"/>
</dbReference>
<feature type="domain" description="ATP-dependent DNA ligase family profile" evidence="22">
    <location>
        <begin position="311"/>
        <end position="447"/>
    </location>
</feature>
<keyword evidence="18" id="KW-0511">Multifunctional enzyme</keyword>
<evidence type="ECO:0000256" key="15">
    <source>
        <dbReference type="ARBA" id="ARBA00023172"/>
    </source>
</evidence>
<evidence type="ECO:0000313" key="23">
    <source>
        <dbReference type="EMBL" id="MFC7704132.1"/>
    </source>
</evidence>
<evidence type="ECO:0000256" key="20">
    <source>
        <dbReference type="ARBA" id="ARBA00034003"/>
    </source>
</evidence>
<keyword evidence="16" id="KW-0234">DNA repair</keyword>
<dbReference type="PANTHER" id="PTHR42705:SF2">
    <property type="entry name" value="BIFUNCTIONAL NON-HOMOLOGOUS END JOINING PROTEIN LIGD"/>
    <property type="match status" value="1"/>
</dbReference>
<evidence type="ECO:0000256" key="18">
    <source>
        <dbReference type="ARBA" id="ARBA00023268"/>
    </source>
</evidence>
<dbReference type="InterPro" id="IPR012309">
    <property type="entry name" value="DNA_ligase_ATP-dep_C"/>
</dbReference>
<evidence type="ECO:0000256" key="11">
    <source>
        <dbReference type="ARBA" id="ARBA00022839"/>
    </source>
</evidence>
<keyword evidence="15" id="KW-0233">DNA recombination</keyword>
<dbReference type="Gene3D" id="3.30.470.30">
    <property type="entry name" value="DNA ligase/mRNA capping enzyme"/>
    <property type="match status" value="1"/>
</dbReference>
<evidence type="ECO:0000256" key="16">
    <source>
        <dbReference type="ARBA" id="ARBA00023204"/>
    </source>
</evidence>
<dbReference type="EC" id="6.5.1.1" evidence="2"/>
<dbReference type="NCBIfam" id="TIGR02778">
    <property type="entry name" value="ligD_pol"/>
    <property type="match status" value="1"/>
</dbReference>
<evidence type="ECO:0000256" key="6">
    <source>
        <dbReference type="ARBA" id="ARBA00022722"/>
    </source>
</evidence>
<dbReference type="NCBIfam" id="TIGR02776">
    <property type="entry name" value="NHEJ_ligase_prk"/>
    <property type="match status" value="1"/>
</dbReference>
<keyword evidence="9" id="KW-0227">DNA damage</keyword>
<dbReference type="Pfam" id="PF13298">
    <property type="entry name" value="LigD_N"/>
    <property type="match status" value="1"/>
</dbReference>
<evidence type="ECO:0000256" key="5">
    <source>
        <dbReference type="ARBA" id="ARBA00022695"/>
    </source>
</evidence>
<protein>
    <recommendedName>
        <fullName evidence="2">DNA ligase (ATP)</fullName>
        <ecNumber evidence="2">6.5.1.1</ecNumber>
    </recommendedName>
    <alternativeName>
        <fullName evidence="19">NHEJ DNA polymerase</fullName>
    </alternativeName>
</protein>